<keyword evidence="3" id="KW-1185">Reference proteome</keyword>
<accession>A0AAD8RE51</accession>
<feature type="compositionally biased region" description="Basic and acidic residues" evidence="1">
    <location>
        <begin position="255"/>
        <end position="272"/>
    </location>
</feature>
<proteinExistence type="predicted"/>
<protein>
    <submittedName>
        <fullName evidence="2">Uncharacterized protein</fullName>
    </submittedName>
</protein>
<name>A0AAD8RE51_LOLMU</name>
<evidence type="ECO:0000256" key="1">
    <source>
        <dbReference type="SAM" id="MobiDB-lite"/>
    </source>
</evidence>
<comment type="caution">
    <text evidence="2">The sequence shown here is derived from an EMBL/GenBank/DDBJ whole genome shotgun (WGS) entry which is preliminary data.</text>
</comment>
<evidence type="ECO:0000313" key="2">
    <source>
        <dbReference type="EMBL" id="KAK1619372.1"/>
    </source>
</evidence>
<feature type="compositionally biased region" description="Basic and acidic residues" evidence="1">
    <location>
        <begin position="143"/>
        <end position="154"/>
    </location>
</feature>
<feature type="compositionally biased region" description="Basic and acidic residues" evidence="1">
    <location>
        <begin position="168"/>
        <end position="183"/>
    </location>
</feature>
<feature type="region of interest" description="Disordered" evidence="1">
    <location>
        <begin position="215"/>
        <end position="316"/>
    </location>
</feature>
<evidence type="ECO:0000313" key="3">
    <source>
        <dbReference type="Proteomes" id="UP001231189"/>
    </source>
</evidence>
<dbReference type="AlphaFoldDB" id="A0AAD8RE51"/>
<organism evidence="2 3">
    <name type="scientific">Lolium multiflorum</name>
    <name type="common">Italian ryegrass</name>
    <name type="synonym">Lolium perenne subsp. multiflorum</name>
    <dbReference type="NCBI Taxonomy" id="4521"/>
    <lineage>
        <taxon>Eukaryota</taxon>
        <taxon>Viridiplantae</taxon>
        <taxon>Streptophyta</taxon>
        <taxon>Embryophyta</taxon>
        <taxon>Tracheophyta</taxon>
        <taxon>Spermatophyta</taxon>
        <taxon>Magnoliopsida</taxon>
        <taxon>Liliopsida</taxon>
        <taxon>Poales</taxon>
        <taxon>Poaceae</taxon>
        <taxon>BOP clade</taxon>
        <taxon>Pooideae</taxon>
        <taxon>Poodae</taxon>
        <taxon>Poeae</taxon>
        <taxon>Poeae Chloroplast Group 2 (Poeae type)</taxon>
        <taxon>Loliodinae</taxon>
        <taxon>Loliinae</taxon>
        <taxon>Lolium</taxon>
    </lineage>
</organism>
<dbReference type="EMBL" id="JAUUTY010000006">
    <property type="protein sequence ID" value="KAK1619372.1"/>
    <property type="molecule type" value="Genomic_DNA"/>
</dbReference>
<sequence>MLATAKKLADTEAALKIGRADHAAWQENFDRQDREITATLEQVKNMRAEWEVKMIYAQAEADRIVREAIPPRRIPFNTPADHQPLETPKDNMQKAAELLKKTDEEVDINYLRTLVASAVQQQSKADTSRRLESNPDNCVSTAQKDDESHTGSSERRRKARSTQIRSPFRHDASIGSKEGKGRDVHPDLLGDLEKNSIFCWFDLKNALRNTSGTYKRPQQATYGLASGRRAKHRGISSPDGGDLAATAIPLHQQKKNRDNGGSHKRKNPDDQKSGGSEMVAMAFQRGGPGGEEDADARRAGSPIPPRSLPDPRTANL</sequence>
<reference evidence="2" key="1">
    <citation type="submission" date="2023-07" db="EMBL/GenBank/DDBJ databases">
        <title>A chromosome-level genome assembly of Lolium multiflorum.</title>
        <authorList>
            <person name="Chen Y."/>
            <person name="Copetti D."/>
            <person name="Kolliker R."/>
            <person name="Studer B."/>
        </authorList>
    </citation>
    <scope>NUCLEOTIDE SEQUENCE</scope>
    <source>
        <strain evidence="2">02402/16</strain>
        <tissue evidence="2">Leaf</tissue>
    </source>
</reference>
<gene>
    <name evidence="2" type="ORF">QYE76_024889</name>
</gene>
<dbReference type="Proteomes" id="UP001231189">
    <property type="component" value="Unassembled WGS sequence"/>
</dbReference>
<feature type="region of interest" description="Disordered" evidence="1">
    <location>
        <begin position="121"/>
        <end position="183"/>
    </location>
</feature>